<dbReference type="Proteomes" id="UP001056336">
    <property type="component" value="Chromosome"/>
</dbReference>
<proteinExistence type="predicted"/>
<dbReference type="RefSeq" id="WP_249769717.1">
    <property type="nucleotide sequence ID" value="NZ_CP097332.1"/>
</dbReference>
<organism evidence="1 2">
    <name type="scientific">Jatrophihabitans telluris</name>
    <dbReference type="NCBI Taxonomy" id="2038343"/>
    <lineage>
        <taxon>Bacteria</taxon>
        <taxon>Bacillati</taxon>
        <taxon>Actinomycetota</taxon>
        <taxon>Actinomycetes</taxon>
        <taxon>Jatrophihabitantales</taxon>
        <taxon>Jatrophihabitantaceae</taxon>
        <taxon>Jatrophihabitans</taxon>
    </lineage>
</organism>
<reference evidence="1" key="2">
    <citation type="submission" date="2022-05" db="EMBL/GenBank/DDBJ databases">
        <authorList>
            <person name="Kim J.-S."/>
            <person name="Lee K."/>
            <person name="Suh M."/>
            <person name="Eom M."/>
            <person name="Kim J.-S."/>
            <person name="Kim D.-S."/>
            <person name="Ko S.-H."/>
            <person name="Shin Y."/>
            <person name="Lee J.-S."/>
        </authorList>
    </citation>
    <scope>NUCLEOTIDE SEQUENCE</scope>
    <source>
        <strain evidence="1">N237</strain>
    </source>
</reference>
<evidence type="ECO:0008006" key="3">
    <source>
        <dbReference type="Google" id="ProtNLM"/>
    </source>
</evidence>
<evidence type="ECO:0000313" key="2">
    <source>
        <dbReference type="Proteomes" id="UP001056336"/>
    </source>
</evidence>
<evidence type="ECO:0000313" key="1">
    <source>
        <dbReference type="EMBL" id="UQX87233.1"/>
    </source>
</evidence>
<gene>
    <name evidence="1" type="ORF">M6D93_13085</name>
</gene>
<dbReference type="EMBL" id="CP097332">
    <property type="protein sequence ID" value="UQX87233.1"/>
    <property type="molecule type" value="Genomic_DNA"/>
</dbReference>
<accession>A0ABY4QUY3</accession>
<protein>
    <recommendedName>
        <fullName evidence="3">DUF3263 domain-containing protein</fullName>
    </recommendedName>
</protein>
<sequence length="83" mass="9249">MMTAEETVFILWCRLTGNNPVDFGDDEREAFIARPQVAELATTPYAVLLDAGITAARRGSLPLERWINAVRTVRLDFPAVRTA</sequence>
<keyword evidence="2" id="KW-1185">Reference proteome</keyword>
<name>A0ABY4QUY3_9ACTN</name>
<reference evidence="1" key="1">
    <citation type="journal article" date="2018" name="Int. J. Syst. Evol. Microbiol.">
        <title>Jatrophihabitans telluris sp. nov., isolated from sediment soil of lava forest wetlands and the emended description of the genus Jatrophihabitans.</title>
        <authorList>
            <person name="Lee K.C."/>
            <person name="Suh M.K."/>
            <person name="Eom M.K."/>
            <person name="Kim K.K."/>
            <person name="Kim J.S."/>
            <person name="Kim D.S."/>
            <person name="Ko S.H."/>
            <person name="Shin Y.K."/>
            <person name="Lee J.S."/>
        </authorList>
    </citation>
    <scope>NUCLEOTIDE SEQUENCE</scope>
    <source>
        <strain evidence="1">N237</strain>
    </source>
</reference>